<dbReference type="Pfam" id="PF00059">
    <property type="entry name" value="Lectin_C"/>
    <property type="match status" value="2"/>
</dbReference>
<evidence type="ECO:0000313" key="3">
    <source>
        <dbReference type="Proteomes" id="UP001159428"/>
    </source>
</evidence>
<protein>
    <recommendedName>
        <fullName evidence="1">C-type lectin domain-containing protein</fullName>
    </recommendedName>
</protein>
<organism evidence="2 3">
    <name type="scientific">Pocillopora meandrina</name>
    <dbReference type="NCBI Taxonomy" id="46732"/>
    <lineage>
        <taxon>Eukaryota</taxon>
        <taxon>Metazoa</taxon>
        <taxon>Cnidaria</taxon>
        <taxon>Anthozoa</taxon>
        <taxon>Hexacorallia</taxon>
        <taxon>Scleractinia</taxon>
        <taxon>Astrocoeniina</taxon>
        <taxon>Pocilloporidae</taxon>
        <taxon>Pocillopora</taxon>
    </lineage>
</organism>
<dbReference type="PANTHER" id="PTHR22803">
    <property type="entry name" value="MANNOSE, PHOSPHOLIPASE, LECTIN RECEPTOR RELATED"/>
    <property type="match status" value="1"/>
</dbReference>
<proteinExistence type="predicted"/>
<evidence type="ECO:0000313" key="2">
    <source>
        <dbReference type="EMBL" id="CAH3159335.1"/>
    </source>
</evidence>
<reference evidence="2 3" key="1">
    <citation type="submission" date="2022-05" db="EMBL/GenBank/DDBJ databases">
        <authorList>
            <consortium name="Genoscope - CEA"/>
            <person name="William W."/>
        </authorList>
    </citation>
    <scope>NUCLEOTIDE SEQUENCE [LARGE SCALE GENOMIC DNA]</scope>
</reference>
<dbReference type="PROSITE" id="PS50041">
    <property type="entry name" value="C_TYPE_LECTIN_2"/>
    <property type="match status" value="2"/>
</dbReference>
<dbReference type="SUPFAM" id="SSF56436">
    <property type="entry name" value="C-type lectin-like"/>
    <property type="match status" value="2"/>
</dbReference>
<dbReference type="SMART" id="SM00034">
    <property type="entry name" value="CLECT"/>
    <property type="match status" value="2"/>
</dbReference>
<dbReference type="InterPro" id="IPR016186">
    <property type="entry name" value="C-type_lectin-like/link_sf"/>
</dbReference>
<dbReference type="Gene3D" id="3.10.100.10">
    <property type="entry name" value="Mannose-Binding Protein A, subunit A"/>
    <property type="match status" value="2"/>
</dbReference>
<gene>
    <name evidence="2" type="ORF">PMEA_00031885</name>
</gene>
<keyword evidence="3" id="KW-1185">Reference proteome</keyword>
<dbReference type="EMBL" id="CALNXJ010000071">
    <property type="protein sequence ID" value="CAH3159335.1"/>
    <property type="molecule type" value="Genomic_DNA"/>
</dbReference>
<dbReference type="CDD" id="cd00037">
    <property type="entry name" value="CLECT"/>
    <property type="match status" value="1"/>
</dbReference>
<sequence length="277" mass="31796">FLIECQAACFNSSSYIFSKSGRDFNENWSVCKDQRGYLVSIETEEEWQFISHEIQKRGTWNTSAWHIGLRNINGVWTWISGDQLSISKWQESEPGDNDDGAEISKNGGLFIGISWGDKNAFICEVPGGCSNITFKNSWYIFSVVGWYWLRNREACRTQGGDLVSIETEEEWNFINDEIQRRNTWNHGNKNKWDIGLTKKAGNWTWVNGRPLTIYKWGKGDPSGEHDAAFMYKLSNNGEQGVFGSVNGTSRKNWPAYICEISRGKFFCFVFVLLLLLL</sequence>
<dbReference type="AlphaFoldDB" id="A0AAU9XX51"/>
<accession>A0AAU9XX51</accession>
<dbReference type="InterPro" id="IPR050111">
    <property type="entry name" value="C-type_lectin/snaclec_domain"/>
</dbReference>
<name>A0AAU9XX51_9CNID</name>
<feature type="domain" description="C-type lectin" evidence="1">
    <location>
        <begin position="10"/>
        <end position="124"/>
    </location>
</feature>
<feature type="non-terminal residue" evidence="2">
    <location>
        <position position="1"/>
    </location>
</feature>
<dbReference type="InterPro" id="IPR001304">
    <property type="entry name" value="C-type_lectin-like"/>
</dbReference>
<dbReference type="Proteomes" id="UP001159428">
    <property type="component" value="Unassembled WGS sequence"/>
</dbReference>
<dbReference type="InterPro" id="IPR016187">
    <property type="entry name" value="CTDL_fold"/>
</dbReference>
<comment type="caution">
    <text evidence="2">The sequence shown here is derived from an EMBL/GenBank/DDBJ whole genome shotgun (WGS) entry which is preliminary data.</text>
</comment>
<evidence type="ECO:0000259" key="1">
    <source>
        <dbReference type="PROSITE" id="PS50041"/>
    </source>
</evidence>
<feature type="domain" description="C-type lectin" evidence="1">
    <location>
        <begin position="134"/>
        <end position="259"/>
    </location>
</feature>